<organism evidence="6 7">
    <name type="scientific">Caballeronia hypogeia</name>
    <dbReference type="NCBI Taxonomy" id="1777140"/>
    <lineage>
        <taxon>Bacteria</taxon>
        <taxon>Pseudomonadati</taxon>
        <taxon>Pseudomonadota</taxon>
        <taxon>Betaproteobacteria</taxon>
        <taxon>Burkholderiales</taxon>
        <taxon>Burkholderiaceae</taxon>
        <taxon>Caballeronia</taxon>
    </lineage>
</organism>
<evidence type="ECO:0000313" key="7">
    <source>
        <dbReference type="Proteomes" id="UP000054851"/>
    </source>
</evidence>
<name>A0A158BJA3_9BURK</name>
<dbReference type="InterPro" id="IPR011051">
    <property type="entry name" value="RmlC_Cupin_sf"/>
</dbReference>
<dbReference type="STRING" id="1777140.AWB79_03748"/>
<evidence type="ECO:0000256" key="3">
    <source>
        <dbReference type="SAM" id="MobiDB-lite"/>
    </source>
</evidence>
<dbReference type="Pfam" id="PF02678">
    <property type="entry name" value="Pirin"/>
    <property type="match status" value="1"/>
</dbReference>
<dbReference type="Proteomes" id="UP000054851">
    <property type="component" value="Unassembled WGS sequence"/>
</dbReference>
<feature type="domain" description="Pirin C-terminal" evidence="5">
    <location>
        <begin position="226"/>
        <end position="325"/>
    </location>
</feature>
<proteinExistence type="inferred from homology"/>
<dbReference type="Pfam" id="PF05726">
    <property type="entry name" value="Pirin_C"/>
    <property type="match status" value="1"/>
</dbReference>
<dbReference type="PANTHER" id="PTHR13903:SF8">
    <property type="entry name" value="PIRIN"/>
    <property type="match status" value="1"/>
</dbReference>
<feature type="region of interest" description="Disordered" evidence="3">
    <location>
        <begin position="33"/>
        <end position="52"/>
    </location>
</feature>
<feature type="region of interest" description="Disordered" evidence="3">
    <location>
        <begin position="324"/>
        <end position="348"/>
    </location>
</feature>
<dbReference type="CDD" id="cd02247">
    <property type="entry name" value="cupin_pirin_C"/>
    <property type="match status" value="1"/>
</dbReference>
<sequence length="348" mass="37133">MREAAFTPIKRGGAKTRGAAARLRHVASAGRIDGSTDAIPAPELPSESAMSSTIRDLLKPHQHDVGGLMVRRVLPALAARTVGPFIFFDHIGPATLVPGKGLDVRPHPHIGLATVTYLFEGAIMHRDSLGSVQKITPGDVNWMTAGRGIVHSERTPDEERAAGQTMHGIQTWVALPVASEEVEPAFEHHAAAALPQIERDGVTLRVIAGSAFGAKAPTRTFSPTLYVAAQFAPGSEIVLDTEHEERGVYLVSGDLSIDGEPLPAEQMAVLTADADVRLQSTNGAVAMLLGGAPLDGPRFIEWNFVSSAREKIEAAKTAWTEQRMGQVPGETEFIPLPPGRRETRAPDA</sequence>
<evidence type="ECO:0000313" key="6">
    <source>
        <dbReference type="EMBL" id="SAK70060.1"/>
    </source>
</evidence>
<dbReference type="CDD" id="cd02909">
    <property type="entry name" value="cupin_pirin_N"/>
    <property type="match status" value="1"/>
</dbReference>
<reference evidence="6" key="1">
    <citation type="submission" date="2016-01" db="EMBL/GenBank/DDBJ databases">
        <authorList>
            <person name="Peeters C."/>
        </authorList>
    </citation>
    <scope>NUCLEOTIDE SEQUENCE</scope>
    <source>
        <strain evidence="6">LMG 29322</strain>
    </source>
</reference>
<evidence type="ECO:0000259" key="4">
    <source>
        <dbReference type="Pfam" id="PF02678"/>
    </source>
</evidence>
<dbReference type="Gene3D" id="2.60.120.10">
    <property type="entry name" value="Jelly Rolls"/>
    <property type="match status" value="2"/>
</dbReference>
<dbReference type="SUPFAM" id="SSF51182">
    <property type="entry name" value="RmlC-like cupins"/>
    <property type="match status" value="1"/>
</dbReference>
<dbReference type="EMBL" id="FCOA02000012">
    <property type="protein sequence ID" value="SAK70060.1"/>
    <property type="molecule type" value="Genomic_DNA"/>
</dbReference>
<evidence type="ECO:0000256" key="2">
    <source>
        <dbReference type="RuleBase" id="RU003457"/>
    </source>
</evidence>
<feature type="domain" description="Pirin N-terminal" evidence="4">
    <location>
        <begin position="70"/>
        <end position="173"/>
    </location>
</feature>
<dbReference type="PANTHER" id="PTHR13903">
    <property type="entry name" value="PIRIN-RELATED"/>
    <property type="match status" value="1"/>
</dbReference>
<dbReference type="InterPro" id="IPR003829">
    <property type="entry name" value="Pirin_N_dom"/>
</dbReference>
<comment type="caution">
    <text evidence="6">The sequence shown here is derived from an EMBL/GenBank/DDBJ whole genome shotgun (WGS) entry which is preliminary data.</text>
</comment>
<feature type="compositionally biased region" description="Basic and acidic residues" evidence="3">
    <location>
        <begin position="339"/>
        <end position="348"/>
    </location>
</feature>
<accession>A0A158BJA3</accession>
<dbReference type="InterPro" id="IPR008778">
    <property type="entry name" value="Pirin_C_dom"/>
</dbReference>
<dbReference type="InterPro" id="IPR012093">
    <property type="entry name" value="Pirin"/>
</dbReference>
<dbReference type="AlphaFoldDB" id="A0A158BJA3"/>
<protein>
    <submittedName>
        <fullName evidence="6">Pirin domain-containing protein</fullName>
    </submittedName>
</protein>
<evidence type="ECO:0000259" key="5">
    <source>
        <dbReference type="Pfam" id="PF05726"/>
    </source>
</evidence>
<dbReference type="InterPro" id="IPR014710">
    <property type="entry name" value="RmlC-like_jellyroll"/>
</dbReference>
<comment type="similarity">
    <text evidence="1 2">Belongs to the pirin family.</text>
</comment>
<evidence type="ECO:0000256" key="1">
    <source>
        <dbReference type="ARBA" id="ARBA00008416"/>
    </source>
</evidence>
<gene>
    <name evidence="6" type="ORF">AWB79_03748</name>
</gene>
<keyword evidence="7" id="KW-1185">Reference proteome</keyword>